<protein>
    <submittedName>
        <fullName evidence="2">Letm1 protein</fullName>
    </submittedName>
</protein>
<dbReference type="EMBL" id="CAJNJA010040897">
    <property type="protein sequence ID" value="CAE7770294.1"/>
    <property type="molecule type" value="Genomic_DNA"/>
</dbReference>
<comment type="caution">
    <text evidence="2">The sequence shown here is derived from an EMBL/GenBank/DDBJ whole genome shotgun (WGS) entry which is preliminary data.</text>
</comment>
<dbReference type="AlphaFoldDB" id="A0A812Y7U4"/>
<accession>A0A812Y7U4</accession>
<name>A0A812Y7U4_9DINO</name>
<feature type="non-terminal residue" evidence="2">
    <location>
        <position position="167"/>
    </location>
</feature>
<organism evidence="2 3">
    <name type="scientific">Symbiodinium necroappetens</name>
    <dbReference type="NCBI Taxonomy" id="1628268"/>
    <lineage>
        <taxon>Eukaryota</taxon>
        <taxon>Sar</taxon>
        <taxon>Alveolata</taxon>
        <taxon>Dinophyceae</taxon>
        <taxon>Suessiales</taxon>
        <taxon>Symbiodiniaceae</taxon>
        <taxon>Symbiodinium</taxon>
    </lineage>
</organism>
<proteinExistence type="predicted"/>
<evidence type="ECO:0000313" key="2">
    <source>
        <dbReference type="EMBL" id="CAE7770294.1"/>
    </source>
</evidence>
<keyword evidence="3" id="KW-1185">Reference proteome</keyword>
<sequence>DVNAVPALLTQDERDHILGLQGRFADSQIHEWIRKNMDRSARAPKEDGTDLEKNVMEDDIESLKEHVEEVRQELGEIEATKEQLKGFGQVLKSTSDEELLSIFDALADEEGVVEIPSLEKKIQEYLGGKLPDVSALHISLESFYSEDSAHMSRADFAAALSRCRQDC</sequence>
<evidence type="ECO:0000313" key="3">
    <source>
        <dbReference type="Proteomes" id="UP000601435"/>
    </source>
</evidence>
<reference evidence="2" key="1">
    <citation type="submission" date="2021-02" db="EMBL/GenBank/DDBJ databases">
        <authorList>
            <person name="Dougan E. K."/>
            <person name="Rhodes N."/>
            <person name="Thang M."/>
            <person name="Chan C."/>
        </authorList>
    </citation>
    <scope>NUCLEOTIDE SEQUENCE</scope>
</reference>
<evidence type="ECO:0000256" key="1">
    <source>
        <dbReference type="SAM" id="Coils"/>
    </source>
</evidence>
<feature type="coiled-coil region" evidence="1">
    <location>
        <begin position="53"/>
        <end position="83"/>
    </location>
</feature>
<dbReference type="Proteomes" id="UP000601435">
    <property type="component" value="Unassembled WGS sequence"/>
</dbReference>
<gene>
    <name evidence="2" type="primary">letm1</name>
    <name evidence="2" type="ORF">SNEC2469_LOCUS22496</name>
</gene>
<dbReference type="OrthoDB" id="275278at2759"/>
<keyword evidence="1" id="KW-0175">Coiled coil</keyword>